<name>A0A1I1MG42_9BACT</name>
<dbReference type="AlphaFoldDB" id="A0A1I1MG42"/>
<organism evidence="1 2">
    <name type="scientific">Spirosoma endophyticum</name>
    <dbReference type="NCBI Taxonomy" id="662367"/>
    <lineage>
        <taxon>Bacteria</taxon>
        <taxon>Pseudomonadati</taxon>
        <taxon>Bacteroidota</taxon>
        <taxon>Cytophagia</taxon>
        <taxon>Cytophagales</taxon>
        <taxon>Cytophagaceae</taxon>
        <taxon>Spirosoma</taxon>
    </lineage>
</organism>
<gene>
    <name evidence="1" type="ORF">SAMN05216167_102558</name>
</gene>
<evidence type="ECO:0000313" key="1">
    <source>
        <dbReference type="EMBL" id="SFC84106.1"/>
    </source>
</evidence>
<reference evidence="1 2" key="1">
    <citation type="submission" date="2016-10" db="EMBL/GenBank/DDBJ databases">
        <authorList>
            <person name="de Groot N.N."/>
        </authorList>
    </citation>
    <scope>NUCLEOTIDE SEQUENCE [LARGE SCALE GENOMIC DNA]</scope>
    <source>
        <strain evidence="1 2">DSM 26130</strain>
    </source>
</reference>
<dbReference type="EMBL" id="FOLQ01000002">
    <property type="protein sequence ID" value="SFC84106.1"/>
    <property type="molecule type" value="Genomic_DNA"/>
</dbReference>
<proteinExistence type="predicted"/>
<dbReference type="RefSeq" id="WP_143100648.1">
    <property type="nucleotide sequence ID" value="NZ_FOLQ01000002.1"/>
</dbReference>
<dbReference type="Proteomes" id="UP000198598">
    <property type="component" value="Unassembled WGS sequence"/>
</dbReference>
<dbReference type="OrthoDB" id="1349797at2"/>
<accession>A0A1I1MG42</accession>
<protein>
    <submittedName>
        <fullName evidence="1">Uncharacterized protein</fullName>
    </submittedName>
</protein>
<sequence>MDYNEIIEIKENTLFFLYRRDSPEHIKALYEKGEVYINTIDFIRECDQNEDRSDTQDGISTRSFLGAVKVKLCDIGQDINKDGISLDGINGVMVTDSDEKGNIYCLNGIYSEHLMDERNDLEFNTKTFGKSLILIHSPQKFIDRILETLKNKGYENVKYNRVSYHSNDYSGQIGFFKKHEKFKHQNEFRFFIPNKQNEPIKIYIGPLNDIATIENNDLLKITYTDNKEQTIKLV</sequence>
<keyword evidence="2" id="KW-1185">Reference proteome</keyword>
<evidence type="ECO:0000313" key="2">
    <source>
        <dbReference type="Proteomes" id="UP000198598"/>
    </source>
</evidence>